<keyword evidence="2" id="KW-1185">Reference proteome</keyword>
<proteinExistence type="predicted"/>
<evidence type="ECO:0000313" key="1">
    <source>
        <dbReference type="EMBL" id="CAH1994428.1"/>
    </source>
</evidence>
<organism evidence="1 2">
    <name type="scientific">Acanthoscelides obtectus</name>
    <name type="common">Bean weevil</name>
    <name type="synonym">Bruchus obtectus</name>
    <dbReference type="NCBI Taxonomy" id="200917"/>
    <lineage>
        <taxon>Eukaryota</taxon>
        <taxon>Metazoa</taxon>
        <taxon>Ecdysozoa</taxon>
        <taxon>Arthropoda</taxon>
        <taxon>Hexapoda</taxon>
        <taxon>Insecta</taxon>
        <taxon>Pterygota</taxon>
        <taxon>Neoptera</taxon>
        <taxon>Endopterygota</taxon>
        <taxon>Coleoptera</taxon>
        <taxon>Polyphaga</taxon>
        <taxon>Cucujiformia</taxon>
        <taxon>Chrysomeloidea</taxon>
        <taxon>Chrysomelidae</taxon>
        <taxon>Bruchinae</taxon>
        <taxon>Bruchini</taxon>
        <taxon>Acanthoscelides</taxon>
    </lineage>
</organism>
<dbReference type="Proteomes" id="UP001152888">
    <property type="component" value="Unassembled WGS sequence"/>
</dbReference>
<gene>
    <name evidence="1" type="ORF">ACAOBT_LOCUS22119</name>
</gene>
<evidence type="ECO:0000313" key="2">
    <source>
        <dbReference type="Proteomes" id="UP001152888"/>
    </source>
</evidence>
<dbReference type="AlphaFoldDB" id="A0A9P0PPY8"/>
<reference evidence="1" key="1">
    <citation type="submission" date="2022-03" db="EMBL/GenBank/DDBJ databases">
        <authorList>
            <person name="Sayadi A."/>
        </authorList>
    </citation>
    <scope>NUCLEOTIDE SEQUENCE</scope>
</reference>
<dbReference type="OrthoDB" id="6778722at2759"/>
<comment type="caution">
    <text evidence="1">The sequence shown here is derived from an EMBL/GenBank/DDBJ whole genome shotgun (WGS) entry which is preliminary data.</text>
</comment>
<dbReference type="EMBL" id="CAKOFQ010007199">
    <property type="protein sequence ID" value="CAH1994428.1"/>
    <property type="molecule type" value="Genomic_DNA"/>
</dbReference>
<sequence length="66" mass="7393">MSRYRKCAVRGCQDRKPSTSASYQQLGEVCSVTTSQPGNLDVTTVEPIEDHYSETSSLKNRIWIIA</sequence>
<protein>
    <submittedName>
        <fullName evidence="1">Uncharacterized protein</fullName>
    </submittedName>
</protein>
<name>A0A9P0PPY8_ACAOB</name>
<accession>A0A9P0PPY8</accession>